<dbReference type="AlphaFoldDB" id="A0A0E0J8U4"/>
<reference evidence="2" key="2">
    <citation type="submission" date="2018-04" db="EMBL/GenBank/DDBJ databases">
        <title>OnivRS2 (Oryza nivara Reference Sequence Version 2).</title>
        <authorList>
            <person name="Zhang J."/>
            <person name="Kudrna D."/>
            <person name="Lee S."/>
            <person name="Talag J."/>
            <person name="Rajasekar S."/>
            <person name="Welchert J."/>
            <person name="Hsing Y.-I."/>
            <person name="Wing R.A."/>
        </authorList>
    </citation>
    <scope>NUCLEOTIDE SEQUENCE [LARGE SCALE GENOMIC DNA]</scope>
    <source>
        <strain evidence="2">SL10</strain>
    </source>
</reference>
<protein>
    <submittedName>
        <fullName evidence="2">Uncharacterized protein</fullName>
    </submittedName>
</protein>
<dbReference type="Gramene" id="ONIVA12G07950.1">
    <property type="protein sequence ID" value="ONIVA12G07950.1"/>
    <property type="gene ID" value="ONIVA12G07950"/>
</dbReference>
<organism evidence="2">
    <name type="scientific">Oryza nivara</name>
    <name type="common">Indian wild rice</name>
    <name type="synonym">Oryza sativa f. spontanea</name>
    <dbReference type="NCBI Taxonomy" id="4536"/>
    <lineage>
        <taxon>Eukaryota</taxon>
        <taxon>Viridiplantae</taxon>
        <taxon>Streptophyta</taxon>
        <taxon>Embryophyta</taxon>
        <taxon>Tracheophyta</taxon>
        <taxon>Spermatophyta</taxon>
        <taxon>Magnoliopsida</taxon>
        <taxon>Liliopsida</taxon>
        <taxon>Poales</taxon>
        <taxon>Poaceae</taxon>
        <taxon>BOP clade</taxon>
        <taxon>Oryzoideae</taxon>
        <taxon>Oryzeae</taxon>
        <taxon>Oryzinae</taxon>
        <taxon>Oryza</taxon>
    </lineage>
</organism>
<keyword evidence="3" id="KW-1185">Reference proteome</keyword>
<name>A0A0E0J8U4_ORYNI</name>
<reference evidence="2" key="1">
    <citation type="submission" date="2015-04" db="UniProtKB">
        <authorList>
            <consortium name="EnsemblPlants"/>
        </authorList>
    </citation>
    <scope>IDENTIFICATION</scope>
    <source>
        <strain evidence="2">SL10</strain>
    </source>
</reference>
<dbReference type="Proteomes" id="UP000006591">
    <property type="component" value="Chromosome 12"/>
</dbReference>
<evidence type="ECO:0000313" key="2">
    <source>
        <dbReference type="EnsemblPlants" id="ONIVA12G07950.1"/>
    </source>
</evidence>
<proteinExistence type="predicted"/>
<evidence type="ECO:0000256" key="1">
    <source>
        <dbReference type="SAM" id="MobiDB-lite"/>
    </source>
</evidence>
<dbReference type="HOGENOM" id="CLU_1790013_0_0_1"/>
<dbReference type="EnsemblPlants" id="ONIVA12G07950.1">
    <property type="protein sequence ID" value="ONIVA12G07950.1"/>
    <property type="gene ID" value="ONIVA12G07950"/>
</dbReference>
<sequence length="145" mass="15294">MAATRGGWRMRGIGSAPWWQMCNAVKTGETIGMRMWDVGWASHVRALIGGQEWRRRQPGSSALSSVRSGRRGGGNGALHLPDQEGEQTARADAPARSPFHSIQREGRLVPPPLHRATATSAASCGNSGGGGAEGSGAVLLLSIRR</sequence>
<feature type="region of interest" description="Disordered" evidence="1">
    <location>
        <begin position="52"/>
        <end position="108"/>
    </location>
</feature>
<evidence type="ECO:0000313" key="3">
    <source>
        <dbReference type="Proteomes" id="UP000006591"/>
    </source>
</evidence>
<accession>A0A0E0J8U4</accession>